<comment type="subunit">
    <text evidence="3">Homodimer. Part of the 2-oxoglutarate dehydrogenase (OGDH) complex composed of E1 (2-oxoglutarate dehydrogenase), E2 (dihydrolipoamide succinyltransferase) and E3 (dihydrolipoamide dehydrogenase); the complex contains multiple copies of the three enzymatic components (E1, E2 and E3).</text>
</comment>
<dbReference type="InterPro" id="IPR005475">
    <property type="entry name" value="Transketolase-like_Pyr-bd"/>
</dbReference>
<sequence>MVTQKLITPSAEWTRIDTEASDWSDQPARELVRWFGQMVLVRRFEEKLLDLEKAGLIHGPAHVSIGQEACGVGAMSILRYDDKINGTHRAHHQVLTKLINRETAADFDFRTDRFTPAMDDAVYRFMAEIMGLLPGYCGGRGGSMHMLAAEAGIVGTSAIIGGNPPHAVGYALADTLLGRDCISVTFFGDGATLSGGTYEAMNIAAAQSLPVIFFMENNLYGVSTHISEITRETRLASRGAMLGIPSFECDGMDVLAVYHAMTRARAAIAKTGGPAVVEALCYRYLHQSGSRSGSDFGYRTREEEAEWRARDPIAAARERLLSLGHLSEGDIARIDDLATGSVAAAAARLTEPVPGGNALRIPAALFPDPATRDEGILGDLSEFDGVRTLDHGDLERIETESVKFVTAASETLAAVMERDSAIVVMGEDVHRLRGGVSGFTKAALERWPDRVLPLPIAENGFTGVALGAALNGLRPIVEIMFGDFCFTAADQIVNGVGKVRHMFGDGFPVPLVLRVRISPHTGYGSQHSCDPSALFGMFPGWRIFMPATAFDYIGMLNSAVLCNDPVVVFEHTELFQREHRVPVGDRTFCIPFGSARVVRPGSACTVLATSVMVQHAVDAAAQAGIDAEIIDLRNLDHHGIDWDCVGASIRKTNRVMIAEQTARLLSMGATWAAEIQERYFDHLDHEVLRITGGLAAPTVSLPLNRAALADASTVREGLARLMA</sequence>
<comment type="caution">
    <text evidence="9">The sequence shown here is derived from an EMBL/GenBank/DDBJ whole genome shotgun (WGS) entry which is preliminary data.</text>
</comment>
<evidence type="ECO:0000256" key="5">
    <source>
        <dbReference type="ARBA" id="ARBA00023002"/>
    </source>
</evidence>
<keyword evidence="5" id="KW-0560">Oxidoreductase</keyword>
<dbReference type="InterPro" id="IPR033248">
    <property type="entry name" value="Transketolase_C"/>
</dbReference>
<evidence type="ECO:0000313" key="10">
    <source>
        <dbReference type="Proteomes" id="UP000019849"/>
    </source>
</evidence>
<evidence type="ECO:0000259" key="8">
    <source>
        <dbReference type="SMART" id="SM00861"/>
    </source>
</evidence>
<reference evidence="9 10" key="1">
    <citation type="submission" date="2014-02" db="EMBL/GenBank/DDBJ databases">
        <title>Aquamicrobium defluvii Genome sequencing.</title>
        <authorList>
            <person name="Wang X."/>
        </authorList>
    </citation>
    <scope>NUCLEOTIDE SEQUENCE [LARGE SCALE GENOMIC DNA]</scope>
    <source>
        <strain evidence="9 10">W13Z1</strain>
    </source>
</reference>
<gene>
    <name evidence="9" type="ORF">BG36_01375</name>
</gene>
<protein>
    <recommendedName>
        <fullName evidence="4">2-oxoglutarate dehydrogenase E1 component</fullName>
    </recommendedName>
    <alternativeName>
        <fullName evidence="7">Alpha-ketoglutarate dehydrogenase</fullName>
    </alternativeName>
</protein>
<dbReference type="SMART" id="SM00861">
    <property type="entry name" value="Transket_pyr"/>
    <property type="match status" value="1"/>
</dbReference>
<dbReference type="eggNOG" id="COG1071">
    <property type="taxonomic scope" value="Bacteria"/>
</dbReference>
<dbReference type="PATRIC" id="fig|69279.3.peg.281"/>
<evidence type="ECO:0000256" key="7">
    <source>
        <dbReference type="ARBA" id="ARBA00030680"/>
    </source>
</evidence>
<dbReference type="SUPFAM" id="SSF52922">
    <property type="entry name" value="TK C-terminal domain-like"/>
    <property type="match status" value="1"/>
</dbReference>
<dbReference type="InterPro" id="IPR029061">
    <property type="entry name" value="THDP-binding"/>
</dbReference>
<dbReference type="CDD" id="cd07036">
    <property type="entry name" value="TPP_PYR_E1-PDHc-beta_like"/>
    <property type="match status" value="1"/>
</dbReference>
<evidence type="ECO:0000256" key="3">
    <source>
        <dbReference type="ARBA" id="ARBA00011301"/>
    </source>
</evidence>
<keyword evidence="6" id="KW-0786">Thiamine pyrophosphate</keyword>
<proteinExistence type="predicted"/>
<dbReference type="CDD" id="cd02000">
    <property type="entry name" value="TPP_E1_PDC_ADC_BCADC"/>
    <property type="match status" value="1"/>
</dbReference>
<dbReference type="PANTHER" id="PTHR43257">
    <property type="entry name" value="PYRUVATE DEHYDROGENASE E1 COMPONENT BETA SUBUNIT"/>
    <property type="match status" value="1"/>
</dbReference>
<dbReference type="InterPro" id="IPR001017">
    <property type="entry name" value="DH_E1"/>
</dbReference>
<dbReference type="GO" id="GO:0016624">
    <property type="term" value="F:oxidoreductase activity, acting on the aldehyde or oxo group of donors, disulfide as acceptor"/>
    <property type="evidence" value="ECO:0007669"/>
    <property type="project" value="InterPro"/>
</dbReference>
<feature type="domain" description="Transketolase-like pyrimidine-binding" evidence="8">
    <location>
        <begin position="402"/>
        <end position="576"/>
    </location>
</feature>
<name>A0A011VQ83_9HYPH</name>
<dbReference type="SUPFAM" id="SSF52518">
    <property type="entry name" value="Thiamin diphosphate-binding fold (THDP-binding)"/>
    <property type="match status" value="2"/>
</dbReference>
<dbReference type="eggNOG" id="COG0022">
    <property type="taxonomic scope" value="Bacteria"/>
</dbReference>
<dbReference type="Pfam" id="PF00676">
    <property type="entry name" value="E1_dh"/>
    <property type="match status" value="1"/>
</dbReference>
<evidence type="ECO:0000256" key="6">
    <source>
        <dbReference type="ARBA" id="ARBA00023052"/>
    </source>
</evidence>
<evidence type="ECO:0000313" key="9">
    <source>
        <dbReference type="EMBL" id="EXL10535.1"/>
    </source>
</evidence>
<dbReference type="STRING" id="69279.BG36_01375"/>
<evidence type="ECO:0000256" key="4">
    <source>
        <dbReference type="ARBA" id="ARBA00013321"/>
    </source>
</evidence>
<comment type="function">
    <text evidence="2">E1 component of the 2-oxoglutarate dehydrogenase (OGDH) complex which catalyzes the decarboxylation of 2-oxoglutarate, the first step in the conversion of 2-oxoglutarate to succinyl-CoA and CO(2).</text>
</comment>
<accession>A0A011VQ83</accession>
<evidence type="ECO:0000256" key="1">
    <source>
        <dbReference type="ARBA" id="ARBA00001964"/>
    </source>
</evidence>
<dbReference type="Gene3D" id="3.40.50.920">
    <property type="match status" value="1"/>
</dbReference>
<dbReference type="EMBL" id="JENY01000001">
    <property type="protein sequence ID" value="EXL10535.1"/>
    <property type="molecule type" value="Genomic_DNA"/>
</dbReference>
<dbReference type="RefSeq" id="WP_035022399.1">
    <property type="nucleotide sequence ID" value="NZ_KK073877.1"/>
</dbReference>
<dbReference type="InterPro" id="IPR009014">
    <property type="entry name" value="Transketo_C/PFOR_II"/>
</dbReference>
<dbReference type="Pfam" id="PF02780">
    <property type="entry name" value="Transketolase_C"/>
    <property type="match status" value="1"/>
</dbReference>
<comment type="cofactor">
    <cofactor evidence="1">
        <name>thiamine diphosphate</name>
        <dbReference type="ChEBI" id="CHEBI:58937"/>
    </cofactor>
</comment>
<dbReference type="Gene3D" id="3.40.50.970">
    <property type="match status" value="2"/>
</dbReference>
<dbReference type="AlphaFoldDB" id="A0A011VQ83"/>
<dbReference type="Pfam" id="PF02779">
    <property type="entry name" value="Transket_pyr"/>
    <property type="match status" value="1"/>
</dbReference>
<dbReference type="PANTHER" id="PTHR43257:SF2">
    <property type="entry name" value="PYRUVATE DEHYDROGENASE E1 COMPONENT SUBUNIT BETA"/>
    <property type="match status" value="1"/>
</dbReference>
<dbReference type="Proteomes" id="UP000019849">
    <property type="component" value="Unassembled WGS sequence"/>
</dbReference>
<dbReference type="HOGENOM" id="CLU_012907_2_1_5"/>
<evidence type="ECO:0000256" key="2">
    <source>
        <dbReference type="ARBA" id="ARBA00003906"/>
    </source>
</evidence>
<organism evidence="9 10">
    <name type="scientific">Aquamicrobium defluvii</name>
    <dbReference type="NCBI Taxonomy" id="69279"/>
    <lineage>
        <taxon>Bacteria</taxon>
        <taxon>Pseudomonadati</taxon>
        <taxon>Pseudomonadota</taxon>
        <taxon>Alphaproteobacteria</taxon>
        <taxon>Hyphomicrobiales</taxon>
        <taxon>Phyllobacteriaceae</taxon>
        <taxon>Aquamicrobium</taxon>
    </lineage>
</organism>